<protein>
    <submittedName>
        <fullName evidence="2">Uncharacterized protein</fullName>
    </submittedName>
</protein>
<dbReference type="Proteomes" id="UP000823521">
    <property type="component" value="Unassembled WGS sequence"/>
</dbReference>
<evidence type="ECO:0000256" key="1">
    <source>
        <dbReference type="SAM" id="MobiDB-lite"/>
    </source>
</evidence>
<feature type="non-terminal residue" evidence="2">
    <location>
        <position position="59"/>
    </location>
</feature>
<name>A0ABS3VX13_MICEH</name>
<reference evidence="2 3" key="1">
    <citation type="submission" date="2019-12" db="EMBL/GenBank/DDBJ databases">
        <title>Whole genome sequencing of endophytic Actinobacterium Micromonospora sp. MPMI6T.</title>
        <authorList>
            <person name="Evv R."/>
            <person name="Podile A.R."/>
        </authorList>
    </citation>
    <scope>NUCLEOTIDE SEQUENCE [LARGE SCALE GENOMIC DNA]</scope>
    <source>
        <strain evidence="2 3">MPMI6</strain>
    </source>
</reference>
<proteinExistence type="predicted"/>
<feature type="compositionally biased region" description="Low complexity" evidence="1">
    <location>
        <begin position="44"/>
        <end position="59"/>
    </location>
</feature>
<feature type="region of interest" description="Disordered" evidence="1">
    <location>
        <begin position="32"/>
        <end position="59"/>
    </location>
</feature>
<accession>A0ABS3VX13</accession>
<gene>
    <name evidence="2" type="ORF">GSF22_24255</name>
</gene>
<evidence type="ECO:0000313" key="2">
    <source>
        <dbReference type="EMBL" id="MBO4209086.1"/>
    </source>
</evidence>
<comment type="caution">
    <text evidence="2">The sequence shown here is derived from an EMBL/GenBank/DDBJ whole genome shotgun (WGS) entry which is preliminary data.</text>
</comment>
<evidence type="ECO:0000313" key="3">
    <source>
        <dbReference type="Proteomes" id="UP000823521"/>
    </source>
</evidence>
<keyword evidence="3" id="KW-1185">Reference proteome</keyword>
<organism evidence="2 3">
    <name type="scientific">Micromonospora echinofusca</name>
    <dbReference type="NCBI Taxonomy" id="47858"/>
    <lineage>
        <taxon>Bacteria</taxon>
        <taxon>Bacillati</taxon>
        <taxon>Actinomycetota</taxon>
        <taxon>Actinomycetes</taxon>
        <taxon>Micromonosporales</taxon>
        <taxon>Micromonosporaceae</taxon>
        <taxon>Micromonospora</taxon>
    </lineage>
</organism>
<dbReference type="EMBL" id="WVUH01000260">
    <property type="protein sequence ID" value="MBO4209086.1"/>
    <property type="molecule type" value="Genomic_DNA"/>
</dbReference>
<sequence length="59" mass="5787">MTDVSGSRLGHRRTRALVGVVVALALLATAGCTGGRSRDGADRPPAGTATAGTPTPSPT</sequence>